<feature type="domain" description="O-methyltransferase C-terminal" evidence="4">
    <location>
        <begin position="261"/>
        <end position="409"/>
    </location>
</feature>
<dbReference type="CDD" id="cd02440">
    <property type="entry name" value="AdoMet_MTases"/>
    <property type="match status" value="1"/>
</dbReference>
<name>A0ABQ9NJL6_9PEZI</name>
<keyword evidence="3" id="KW-0949">S-adenosyl-L-methionine</keyword>
<dbReference type="PROSITE" id="PS51683">
    <property type="entry name" value="SAM_OMT_II"/>
    <property type="match status" value="1"/>
</dbReference>
<dbReference type="EMBL" id="JAPDRL010000077">
    <property type="protein sequence ID" value="KAJ9659283.1"/>
    <property type="molecule type" value="Genomic_DNA"/>
</dbReference>
<dbReference type="InterPro" id="IPR036388">
    <property type="entry name" value="WH-like_DNA-bd_sf"/>
</dbReference>
<keyword evidence="1" id="KW-0489">Methyltransferase</keyword>
<dbReference type="Proteomes" id="UP001172684">
    <property type="component" value="Unassembled WGS sequence"/>
</dbReference>
<dbReference type="InterPro" id="IPR016461">
    <property type="entry name" value="COMT-like"/>
</dbReference>
<evidence type="ECO:0000256" key="2">
    <source>
        <dbReference type="ARBA" id="ARBA00022679"/>
    </source>
</evidence>
<comment type="caution">
    <text evidence="5">The sequence shown here is derived from an EMBL/GenBank/DDBJ whole genome shotgun (WGS) entry which is preliminary data.</text>
</comment>
<dbReference type="Gene3D" id="1.10.10.10">
    <property type="entry name" value="Winged helix-like DNA-binding domain superfamily/Winged helix DNA-binding domain"/>
    <property type="match status" value="1"/>
</dbReference>
<reference evidence="5" key="1">
    <citation type="submission" date="2022-10" db="EMBL/GenBank/DDBJ databases">
        <title>Culturing micro-colonial fungi from biological soil crusts in the Mojave desert and describing Neophaeococcomyces mojavensis, and introducing the new genera and species Taxawa tesnikishii.</title>
        <authorList>
            <person name="Kurbessoian T."/>
            <person name="Stajich J.E."/>
        </authorList>
    </citation>
    <scope>NUCLEOTIDE SEQUENCE</scope>
    <source>
        <strain evidence="5">TK_1</strain>
    </source>
</reference>
<evidence type="ECO:0000313" key="6">
    <source>
        <dbReference type="Proteomes" id="UP001172684"/>
    </source>
</evidence>
<dbReference type="InterPro" id="IPR036390">
    <property type="entry name" value="WH_DNA-bd_sf"/>
</dbReference>
<evidence type="ECO:0000256" key="3">
    <source>
        <dbReference type="ARBA" id="ARBA00022691"/>
    </source>
</evidence>
<dbReference type="Pfam" id="PF00891">
    <property type="entry name" value="Methyltransf_2"/>
    <property type="match status" value="1"/>
</dbReference>
<evidence type="ECO:0000313" key="5">
    <source>
        <dbReference type="EMBL" id="KAJ9659283.1"/>
    </source>
</evidence>
<dbReference type="SUPFAM" id="SSF46785">
    <property type="entry name" value="Winged helix' DNA-binding domain"/>
    <property type="match status" value="1"/>
</dbReference>
<evidence type="ECO:0000259" key="4">
    <source>
        <dbReference type="Pfam" id="PF00891"/>
    </source>
</evidence>
<keyword evidence="2" id="KW-0808">Transferase</keyword>
<dbReference type="PANTHER" id="PTHR43712">
    <property type="entry name" value="PUTATIVE (AFU_ORTHOLOGUE AFUA_4G14580)-RELATED"/>
    <property type="match status" value="1"/>
</dbReference>
<organism evidence="5 6">
    <name type="scientific">Coniosporium apollinis</name>
    <dbReference type="NCBI Taxonomy" id="61459"/>
    <lineage>
        <taxon>Eukaryota</taxon>
        <taxon>Fungi</taxon>
        <taxon>Dikarya</taxon>
        <taxon>Ascomycota</taxon>
        <taxon>Pezizomycotina</taxon>
        <taxon>Dothideomycetes</taxon>
        <taxon>Dothideomycetes incertae sedis</taxon>
        <taxon>Coniosporium</taxon>
    </lineage>
</organism>
<accession>A0ABQ9NJL6</accession>
<sequence>MSTEESTSSISSSSRLTQLSTLISQRTAQITEYLKLKGLGEPSFDANGLVELPIAKEDAEIQKARVELIDATKELRDLVVGARETLRYLAWDHNDTLSLHAVYHYKIAHTFPLDGTITYTELAQKTNMIEANIRRLVRHAMTNNIFREVAGAKNTIEHTAASRLLREDTQLQCWVGLHTEDLWGVTTKTVPALEKWPRSEEFRETALQIEHGFTDSWFEYLGKRPDNLKRFGVAMASFSSGEGFEIEYLAEHPVWGSIGNGKVVDVGGSIGFACVTLARAYPGLRFVVQDLPKVVDGAQGKIPESLRDRIEFMAHDFLTEQPVKDADVYLFRWIFHNWSDKYAVEILRNHIQALKKGAKIIVNDGVLPEPGVLSKWDEKLMRTIDLIMLTTVNAREREVDDWRSLFYRADPRFRFLGASKPKESKMWAIEAVWDPDGEFSEKDAAPGALLGNSPERAAAQAALVEDGDK</sequence>
<evidence type="ECO:0000256" key="1">
    <source>
        <dbReference type="ARBA" id="ARBA00022603"/>
    </source>
</evidence>
<protein>
    <recommendedName>
        <fullName evidence="4">O-methyltransferase C-terminal domain-containing protein</fullName>
    </recommendedName>
</protein>
<proteinExistence type="predicted"/>
<dbReference type="InterPro" id="IPR029063">
    <property type="entry name" value="SAM-dependent_MTases_sf"/>
</dbReference>
<dbReference type="Gene3D" id="3.40.50.150">
    <property type="entry name" value="Vaccinia Virus protein VP39"/>
    <property type="match status" value="1"/>
</dbReference>
<gene>
    <name evidence="5" type="ORF">H2201_007433</name>
</gene>
<dbReference type="InterPro" id="IPR001077">
    <property type="entry name" value="COMT_C"/>
</dbReference>
<dbReference type="PANTHER" id="PTHR43712:SF16">
    <property type="entry name" value="O-METHYLTRANSFERASE ELCB"/>
    <property type="match status" value="1"/>
</dbReference>
<keyword evidence="6" id="KW-1185">Reference proteome</keyword>
<dbReference type="SUPFAM" id="SSF53335">
    <property type="entry name" value="S-adenosyl-L-methionine-dependent methyltransferases"/>
    <property type="match status" value="1"/>
</dbReference>